<dbReference type="CDD" id="cd07185">
    <property type="entry name" value="OmpA_C-like"/>
    <property type="match status" value="1"/>
</dbReference>
<sequence>MKTAQLIILILLTYGTANPLLGQHFNTYSFDRPVPVKPVNSVEEEEAAPLISPKGDRIYFTRTANVVQFDKKVSIHEIWFSDFLEEGWTKAVKAFHPLNDNQNTAVIGFKNNGLYLFGDYSGGFKNKNGASETHIENGAYTKPQSLEIPDLKIKGGYYGLSMHSSEKILLVSKGDSGNEDLFVTLLTPEGQWSELINLGPTINSKGYEIAPFLSYDSIHLFFSRGNQTKDADIYVSKRLDDTWRNWTEPERLPEPINSNLFDAYFSISSDSTVLFSSDRMGSNDIYKSKLRVFKNLPEEVEISSIEPIALTEEEPIEQKLELTAITETTQHIPELQNKSSADGYAFFDFNKSTLTNTAKTKLNAILERLKSDPSLNIELVGHADYIDEEDFNQQLSEKRAASAAKYLTSNGIASHRITTSGFGELLPISNNESDIGRRLNRRVEIYFISQSQ</sequence>
<evidence type="ECO:0000313" key="6">
    <source>
        <dbReference type="EMBL" id="KYG72530.1"/>
    </source>
</evidence>
<reference evidence="6 7" key="1">
    <citation type="submission" date="2016-01" db="EMBL/GenBank/DDBJ databases">
        <title>Genome sequencing of Roseivirga spongicola UST030701-084.</title>
        <authorList>
            <person name="Selvaratnam C."/>
            <person name="Thevarajoo S."/>
            <person name="Goh K.M."/>
            <person name="Ee R."/>
            <person name="Chan K.-G."/>
            <person name="Chong C.S."/>
        </authorList>
    </citation>
    <scope>NUCLEOTIDE SEQUENCE [LARGE SCALE GENOMIC DNA]</scope>
    <source>
        <strain evidence="6 7">UST030701-084</strain>
    </source>
</reference>
<dbReference type="InterPro" id="IPR006664">
    <property type="entry name" value="OMP_bac"/>
</dbReference>
<dbReference type="InterPro" id="IPR006665">
    <property type="entry name" value="OmpA-like"/>
</dbReference>
<keyword evidence="7" id="KW-1185">Reference proteome</keyword>
<keyword evidence="2 4" id="KW-0472">Membrane</keyword>
<evidence type="ECO:0000256" key="1">
    <source>
        <dbReference type="ARBA" id="ARBA00004442"/>
    </source>
</evidence>
<proteinExistence type="predicted"/>
<comment type="caution">
    <text evidence="6">The sequence shown here is derived from an EMBL/GenBank/DDBJ whole genome shotgun (WGS) entry which is preliminary data.</text>
</comment>
<accession>A0A150X1C4</accession>
<dbReference type="Proteomes" id="UP000075606">
    <property type="component" value="Unassembled WGS sequence"/>
</dbReference>
<dbReference type="EMBL" id="LRPC01000029">
    <property type="protein sequence ID" value="KYG72530.1"/>
    <property type="molecule type" value="Genomic_DNA"/>
</dbReference>
<dbReference type="OrthoDB" id="9809364at2"/>
<dbReference type="SUPFAM" id="SSF103088">
    <property type="entry name" value="OmpA-like"/>
    <property type="match status" value="1"/>
</dbReference>
<dbReference type="SUPFAM" id="SSF82171">
    <property type="entry name" value="DPP6 N-terminal domain-like"/>
    <property type="match status" value="1"/>
</dbReference>
<gene>
    <name evidence="6" type="ORF">AWW68_16630</name>
</gene>
<dbReference type="GO" id="GO:0009279">
    <property type="term" value="C:cell outer membrane"/>
    <property type="evidence" value="ECO:0007669"/>
    <property type="project" value="UniProtKB-SubCell"/>
</dbReference>
<dbReference type="RefSeq" id="WP_068224294.1">
    <property type="nucleotide sequence ID" value="NZ_CP139724.1"/>
</dbReference>
<dbReference type="Pfam" id="PF00691">
    <property type="entry name" value="OmpA"/>
    <property type="match status" value="1"/>
</dbReference>
<name>A0A150X1C4_9BACT</name>
<feature type="domain" description="OmpA-like" evidence="5">
    <location>
        <begin position="334"/>
        <end position="451"/>
    </location>
</feature>
<evidence type="ECO:0000259" key="5">
    <source>
        <dbReference type="PROSITE" id="PS51123"/>
    </source>
</evidence>
<dbReference type="PROSITE" id="PS51123">
    <property type="entry name" value="OMPA_2"/>
    <property type="match status" value="1"/>
</dbReference>
<evidence type="ECO:0000256" key="3">
    <source>
        <dbReference type="ARBA" id="ARBA00023237"/>
    </source>
</evidence>
<keyword evidence="3" id="KW-0998">Cell outer membrane</keyword>
<evidence type="ECO:0000256" key="4">
    <source>
        <dbReference type="PROSITE-ProRule" id="PRU00473"/>
    </source>
</evidence>
<dbReference type="AlphaFoldDB" id="A0A150X1C4"/>
<dbReference type="STRING" id="333140.AWW68_16630"/>
<evidence type="ECO:0000256" key="2">
    <source>
        <dbReference type="ARBA" id="ARBA00023136"/>
    </source>
</evidence>
<dbReference type="Pfam" id="PF07676">
    <property type="entry name" value="PD40"/>
    <property type="match status" value="3"/>
</dbReference>
<dbReference type="InterPro" id="IPR036737">
    <property type="entry name" value="OmpA-like_sf"/>
</dbReference>
<organism evidence="6 7">
    <name type="scientific">Roseivirga spongicola</name>
    <dbReference type="NCBI Taxonomy" id="333140"/>
    <lineage>
        <taxon>Bacteria</taxon>
        <taxon>Pseudomonadati</taxon>
        <taxon>Bacteroidota</taxon>
        <taxon>Cytophagia</taxon>
        <taxon>Cytophagales</taxon>
        <taxon>Roseivirgaceae</taxon>
        <taxon>Roseivirga</taxon>
    </lineage>
</organism>
<dbReference type="InterPro" id="IPR011659">
    <property type="entry name" value="WD40"/>
</dbReference>
<comment type="subcellular location">
    <subcellularLocation>
        <location evidence="1">Cell outer membrane</location>
    </subcellularLocation>
</comment>
<dbReference type="Gene3D" id="3.30.1330.60">
    <property type="entry name" value="OmpA-like domain"/>
    <property type="match status" value="1"/>
</dbReference>
<protein>
    <recommendedName>
        <fullName evidence="5">OmpA-like domain-containing protein</fullName>
    </recommendedName>
</protein>
<evidence type="ECO:0000313" key="7">
    <source>
        <dbReference type="Proteomes" id="UP000075606"/>
    </source>
</evidence>
<dbReference type="InterPro" id="IPR050330">
    <property type="entry name" value="Bact_OuterMem_StrucFunc"/>
</dbReference>
<dbReference type="PRINTS" id="PR01021">
    <property type="entry name" value="OMPADOMAIN"/>
</dbReference>
<dbReference type="PANTHER" id="PTHR30329">
    <property type="entry name" value="STATOR ELEMENT OF FLAGELLAR MOTOR COMPLEX"/>
    <property type="match status" value="1"/>
</dbReference>
<dbReference type="PANTHER" id="PTHR30329:SF21">
    <property type="entry name" value="LIPOPROTEIN YIAD-RELATED"/>
    <property type="match status" value="1"/>
</dbReference>